<organism evidence="4 5">
    <name type="scientific">Pochonia chlamydosporia 170</name>
    <dbReference type="NCBI Taxonomy" id="1380566"/>
    <lineage>
        <taxon>Eukaryota</taxon>
        <taxon>Fungi</taxon>
        <taxon>Dikarya</taxon>
        <taxon>Ascomycota</taxon>
        <taxon>Pezizomycotina</taxon>
        <taxon>Sordariomycetes</taxon>
        <taxon>Hypocreomycetidae</taxon>
        <taxon>Hypocreales</taxon>
        <taxon>Clavicipitaceae</taxon>
        <taxon>Pochonia</taxon>
    </lineage>
</organism>
<evidence type="ECO:0000256" key="1">
    <source>
        <dbReference type="ARBA" id="ARBA00022679"/>
    </source>
</evidence>
<sequence>MVLVSDSDSDSDKLRLLSTWNQVAMRAYVRQVFCLKLNDKLDDFDELCTRIQGALSLACRRFPHFAGKICLGPEKGKVYLSTTPNDVVSFKFFDNRRDIDPLPFGWSYPELAAQGFPCKAFVGPWFGLSYDLTPDGPGAPVTEVHARVIRGGGLLLCVFIHHSISDGIGMCNFVSNFAAHTFQHASAAVVHGLVNGGAVNGDAVKVDLGYPTNIDVDIPEDKTAALVKKLSFEGLVKKCPEYTILPEPTGPTAPCNRQAWPTALGDVPKTGRIFKFNQDKIGMLKSLAQKWAKGNVIFANGVCPSTFACLAAVTWSFCTVARLESHQPQKSTTANNNHSNITNGTDKGKGLHVRSSTAMAHLLVPASWRRRAFEHGLDGYASNAVCMPRISASVDSHFAIGDDREETASASATCPKASPATTSTREEELGKLICMIDASIKAIDDKSVTMRTAMFRAAPDPRLVGVNIDPQDPLDFIVNSWRHLGGDIAFGLPGLEPGDEPGSRGRTADAVRRAQPAWNMGAGLVLPGKKRDSPYEILVTLDEESMGRLLANREWMKWVSETIE</sequence>
<dbReference type="EMBL" id="LSBJ02000003">
    <property type="protein sequence ID" value="OAQ69043.1"/>
    <property type="molecule type" value="Genomic_DNA"/>
</dbReference>
<dbReference type="Gene3D" id="3.30.559.10">
    <property type="entry name" value="Chloramphenicol acetyltransferase-like domain"/>
    <property type="match status" value="2"/>
</dbReference>
<dbReference type="AlphaFoldDB" id="A0A179FVE0"/>
<feature type="region of interest" description="Disordered" evidence="3">
    <location>
        <begin position="328"/>
        <end position="347"/>
    </location>
</feature>
<reference evidence="4 5" key="1">
    <citation type="journal article" date="2016" name="PLoS Pathog.">
        <title>Biosynthesis of antibiotic leucinostatins in bio-control fungus Purpureocillium lilacinum and their inhibition on phytophthora revealed by genome mining.</title>
        <authorList>
            <person name="Wang G."/>
            <person name="Liu Z."/>
            <person name="Lin R."/>
            <person name="Li E."/>
            <person name="Mao Z."/>
            <person name="Ling J."/>
            <person name="Yang Y."/>
            <person name="Yin W.B."/>
            <person name="Xie B."/>
        </authorList>
    </citation>
    <scope>NUCLEOTIDE SEQUENCE [LARGE SCALE GENOMIC DNA]</scope>
    <source>
        <strain evidence="4">170</strain>
    </source>
</reference>
<dbReference type="RefSeq" id="XP_018145893.1">
    <property type="nucleotide sequence ID" value="XM_018284414.1"/>
</dbReference>
<dbReference type="Proteomes" id="UP000078397">
    <property type="component" value="Unassembled WGS sequence"/>
</dbReference>
<protein>
    <submittedName>
        <fullName evidence="4">C-8 acyltransferase</fullName>
    </submittedName>
</protein>
<dbReference type="KEGG" id="pchm:VFPPC_05178"/>
<comment type="caution">
    <text evidence="4">The sequence shown here is derived from an EMBL/GenBank/DDBJ whole genome shotgun (WGS) entry which is preliminary data.</text>
</comment>
<dbReference type="GeneID" id="28848408"/>
<dbReference type="GO" id="GO:0016747">
    <property type="term" value="F:acyltransferase activity, transferring groups other than amino-acyl groups"/>
    <property type="evidence" value="ECO:0007669"/>
    <property type="project" value="UniProtKB-ARBA"/>
</dbReference>
<proteinExistence type="predicted"/>
<keyword evidence="1" id="KW-0808">Transferase</keyword>
<feature type="compositionally biased region" description="Polar residues" evidence="3">
    <location>
        <begin position="328"/>
        <end position="345"/>
    </location>
</feature>
<evidence type="ECO:0000256" key="2">
    <source>
        <dbReference type="ARBA" id="ARBA00023315"/>
    </source>
</evidence>
<dbReference type="OrthoDB" id="3548654at2759"/>
<evidence type="ECO:0000313" key="5">
    <source>
        <dbReference type="Proteomes" id="UP000078397"/>
    </source>
</evidence>
<name>A0A179FVE0_METCM</name>
<keyword evidence="5" id="KW-1185">Reference proteome</keyword>
<dbReference type="PANTHER" id="PTHR31625">
    <property type="match status" value="1"/>
</dbReference>
<evidence type="ECO:0000256" key="3">
    <source>
        <dbReference type="SAM" id="MobiDB-lite"/>
    </source>
</evidence>
<keyword evidence="2 4" id="KW-0012">Acyltransferase</keyword>
<dbReference type="InterPro" id="IPR051504">
    <property type="entry name" value="Plant_metabolite_acyltrans"/>
</dbReference>
<dbReference type="STRING" id="1380566.A0A179FVE0"/>
<accession>A0A179FVE0</accession>
<dbReference type="InterPro" id="IPR023213">
    <property type="entry name" value="CAT-like_dom_sf"/>
</dbReference>
<gene>
    <name evidence="4" type="ORF">VFPPC_05178</name>
</gene>
<evidence type="ECO:0000313" key="4">
    <source>
        <dbReference type="EMBL" id="OAQ69043.1"/>
    </source>
</evidence>